<dbReference type="SUPFAM" id="SSF103481">
    <property type="entry name" value="Multidrug resistance efflux transporter EmrE"/>
    <property type="match status" value="1"/>
</dbReference>
<feature type="transmembrane region" description="Helical" evidence="2">
    <location>
        <begin position="270"/>
        <end position="289"/>
    </location>
</feature>
<feature type="transmembrane region" description="Helical" evidence="2">
    <location>
        <begin position="329"/>
        <end position="353"/>
    </location>
</feature>
<sequence length="500" mass="52118">MRHRRPGSSSSSERPASATNQGGWGRRRGAESRQRPGSWMRMKKRSARVAPLSACRTPVLSLTRSPDVESSPKEPPAAAAAANDPETDSNGNAVSRADPAEGSAGWRSALRRLAWGLLLLPAVAASWAGASQMNRAAAPRGAAGQAVPAVPAVAAAPATPFLAAWFSATWNLAVFPAYCLCHAAACDADGTRGPLQTFRDCGRLFGDGGVGVRPLLQTVLPFSLLWTGATYLYLLALARVAPTDAAALFCCNKAFVFLLSWIVLNDRFMGVRIVAAILAISGIVMTAYADGFRGDSIIGVALAVGAASASAFYKVLFKKVLGSARLGEAALFLSALGLMNAALVSSVCAALHYSGLERWPHGATAWANLCATAALILMFTVLVNFGVALTYPSIISLGVVLTIPLNAALDVRRGDTALGAIRLAAMGVIVTAFLLLLLPDYWDEDALALATSVRDRLFSPWAPAPREQPPADEGLFLGAGPGSATQSDPPALVLVASGQQ</sequence>
<evidence type="ECO:0000313" key="5">
    <source>
        <dbReference type="RefSeq" id="XP_032819641.1"/>
    </source>
</evidence>
<dbReference type="RefSeq" id="XP_032819641.1">
    <property type="nucleotide sequence ID" value="XM_032963750.1"/>
</dbReference>
<keyword evidence="2" id="KW-0812">Transmembrane</keyword>
<dbReference type="AlphaFoldDB" id="A0AAJ7TKF4"/>
<proteinExistence type="predicted"/>
<feature type="transmembrane region" description="Helical" evidence="2">
    <location>
        <begin position="245"/>
        <end position="264"/>
    </location>
</feature>
<dbReference type="GeneID" id="116947717"/>
<feature type="transmembrane region" description="Helical" evidence="2">
    <location>
        <begin position="365"/>
        <end position="383"/>
    </location>
</feature>
<dbReference type="Proteomes" id="UP001318040">
    <property type="component" value="Chromosome 31"/>
</dbReference>
<organism evidence="3 5">
    <name type="scientific">Petromyzon marinus</name>
    <name type="common">Sea lamprey</name>
    <dbReference type="NCBI Taxonomy" id="7757"/>
    <lineage>
        <taxon>Eukaryota</taxon>
        <taxon>Metazoa</taxon>
        <taxon>Chordata</taxon>
        <taxon>Craniata</taxon>
        <taxon>Vertebrata</taxon>
        <taxon>Cyclostomata</taxon>
        <taxon>Hyperoartia</taxon>
        <taxon>Petromyzontiformes</taxon>
        <taxon>Petromyzontidae</taxon>
        <taxon>Petromyzon</taxon>
    </lineage>
</organism>
<keyword evidence="2" id="KW-0472">Membrane</keyword>
<feature type="transmembrane region" description="Helical" evidence="2">
    <location>
        <begin position="113"/>
        <end position="130"/>
    </location>
</feature>
<feature type="region of interest" description="Disordered" evidence="1">
    <location>
        <begin position="462"/>
        <end position="490"/>
    </location>
</feature>
<evidence type="ECO:0000313" key="4">
    <source>
        <dbReference type="RefSeq" id="XP_032819640.1"/>
    </source>
</evidence>
<feature type="transmembrane region" description="Helical" evidence="2">
    <location>
        <begin position="389"/>
        <end position="408"/>
    </location>
</feature>
<reference evidence="4 5" key="1">
    <citation type="submission" date="2025-04" db="UniProtKB">
        <authorList>
            <consortium name="RefSeq"/>
        </authorList>
    </citation>
    <scope>IDENTIFICATION</scope>
    <source>
        <tissue evidence="4 5">Sperm</tissue>
    </source>
</reference>
<dbReference type="InterPro" id="IPR037185">
    <property type="entry name" value="EmrE-like"/>
</dbReference>
<dbReference type="InterPro" id="IPR026505">
    <property type="entry name" value="Solute_c_fam_35_mem_F3/F4"/>
</dbReference>
<dbReference type="PANTHER" id="PTHR19346:SF4">
    <property type="entry name" value="SUGAR PHOSPHATE TRANSPORTER DOMAIN-CONTAINING PROTEIN"/>
    <property type="match status" value="1"/>
</dbReference>
<name>A0AAJ7TKF4_PETMA</name>
<protein>
    <submittedName>
        <fullName evidence="4 5">Thiamine transporter SLC35F3 isoform X1</fullName>
    </submittedName>
</protein>
<feature type="region of interest" description="Disordered" evidence="1">
    <location>
        <begin position="1"/>
        <end position="101"/>
    </location>
</feature>
<evidence type="ECO:0000256" key="2">
    <source>
        <dbReference type="SAM" id="Phobius"/>
    </source>
</evidence>
<feature type="transmembrane region" description="Helical" evidence="2">
    <location>
        <begin position="420"/>
        <end position="438"/>
    </location>
</feature>
<evidence type="ECO:0000256" key="1">
    <source>
        <dbReference type="SAM" id="MobiDB-lite"/>
    </source>
</evidence>
<dbReference type="PANTHER" id="PTHR19346">
    <property type="entry name" value="SUGAR PHOSPHATE TRANSPORTER DOMAIN-CONTAINING PROTEIN"/>
    <property type="match status" value="1"/>
</dbReference>
<accession>A0AAJ7TKF4</accession>
<dbReference type="RefSeq" id="XP_032819640.1">
    <property type="nucleotide sequence ID" value="XM_032963749.1"/>
</dbReference>
<feature type="transmembrane region" description="Helical" evidence="2">
    <location>
        <begin position="219"/>
        <end position="238"/>
    </location>
</feature>
<feature type="transmembrane region" description="Helical" evidence="2">
    <location>
        <begin position="296"/>
        <end position="317"/>
    </location>
</feature>
<dbReference type="KEGG" id="pmrn:116947717"/>
<gene>
    <name evidence="4 5" type="primary">LOC116947717</name>
</gene>
<evidence type="ECO:0000313" key="3">
    <source>
        <dbReference type="Proteomes" id="UP001318040"/>
    </source>
</evidence>
<keyword evidence="3" id="KW-1185">Reference proteome</keyword>
<keyword evidence="2" id="KW-1133">Transmembrane helix</keyword>